<comment type="caution">
    <text evidence="1">The sequence shown here is derived from an EMBL/GenBank/DDBJ whole genome shotgun (WGS) entry which is preliminary data.</text>
</comment>
<proteinExistence type="predicted"/>
<organism evidence="1 2">
    <name type="scientific">Variovorax paradoxus</name>
    <dbReference type="NCBI Taxonomy" id="34073"/>
    <lineage>
        <taxon>Bacteria</taxon>
        <taxon>Pseudomonadati</taxon>
        <taxon>Pseudomonadota</taxon>
        <taxon>Betaproteobacteria</taxon>
        <taxon>Burkholderiales</taxon>
        <taxon>Comamonadaceae</taxon>
        <taxon>Variovorax</taxon>
    </lineage>
</organism>
<accession>A0A0H2M8G1</accession>
<dbReference type="Proteomes" id="UP000035170">
    <property type="component" value="Unassembled WGS sequence"/>
</dbReference>
<evidence type="ECO:0000313" key="2">
    <source>
        <dbReference type="Proteomes" id="UP000035170"/>
    </source>
</evidence>
<reference evidence="1 2" key="1">
    <citation type="submission" date="2015-03" db="EMBL/GenBank/DDBJ databases">
        <title>Genome sequence of Variovorax paradoxus TBEA6.</title>
        <authorList>
            <person name="Poehlein A."/>
            <person name="Schuldes J."/>
            <person name="Wuebbeler J.H."/>
            <person name="Hiessl S."/>
            <person name="Steinbuechel A."/>
            <person name="Daniel R."/>
        </authorList>
    </citation>
    <scope>NUCLEOTIDE SEQUENCE [LARGE SCALE GENOMIC DNA]</scope>
    <source>
        <strain evidence="1 2">TBEA6</strain>
    </source>
</reference>
<sequence length="129" mass="14662">MSQLPLEVAEEIAREQRHFAAAPDAFFQAWKRGVQIAGPRWFGDGTQEGFEHARDKWALRPDVPRISKALDFLSPGERMFLAAMVSFYNARRSASLLRRCEFQGLADLSGLDLARRQVIASLVLHYNGW</sequence>
<protein>
    <submittedName>
        <fullName evidence="1">Uncharacterized protein</fullName>
    </submittedName>
</protein>
<dbReference type="EMBL" id="JZWI01000003">
    <property type="protein sequence ID" value="KLN58406.1"/>
    <property type="molecule type" value="Genomic_DNA"/>
</dbReference>
<name>A0A0H2M8G1_VARPD</name>
<dbReference type="AlphaFoldDB" id="A0A0H2M8G1"/>
<dbReference type="PATRIC" id="fig|34073.19.peg.521"/>
<keyword evidence="2" id="KW-1185">Reference proteome</keyword>
<gene>
    <name evidence="1" type="ORF">VPARA_05210</name>
</gene>
<evidence type="ECO:0000313" key="1">
    <source>
        <dbReference type="EMBL" id="KLN58406.1"/>
    </source>
</evidence>
<dbReference type="RefSeq" id="WP_047783162.1">
    <property type="nucleotide sequence ID" value="NZ_JZWI01000003.1"/>
</dbReference>